<evidence type="ECO:0000313" key="3">
    <source>
        <dbReference type="Proteomes" id="UP001175001"/>
    </source>
</evidence>
<name>A0AA39XU14_9PEZI</name>
<sequence length="97" mass="11120">MRSPSPHASHAQGQRLPRAIHTFHALLSGFNAGAFWFCIIPSFTLLRLTMHLRRFPILSVYRLLRTTAHGTIFGLLWSCLALSIWRKEEEAGLQDYN</sequence>
<organism evidence="2 3">
    <name type="scientific">Lasiodiplodia hormozganensis</name>
    <dbReference type="NCBI Taxonomy" id="869390"/>
    <lineage>
        <taxon>Eukaryota</taxon>
        <taxon>Fungi</taxon>
        <taxon>Dikarya</taxon>
        <taxon>Ascomycota</taxon>
        <taxon>Pezizomycotina</taxon>
        <taxon>Dothideomycetes</taxon>
        <taxon>Dothideomycetes incertae sedis</taxon>
        <taxon>Botryosphaeriales</taxon>
        <taxon>Botryosphaeriaceae</taxon>
        <taxon>Lasiodiplodia</taxon>
    </lineage>
</organism>
<dbReference type="Proteomes" id="UP001175001">
    <property type="component" value="Unassembled WGS sequence"/>
</dbReference>
<accession>A0AA39XU14</accession>
<gene>
    <name evidence="2" type="ORF">DIS24_g9575</name>
</gene>
<evidence type="ECO:0000313" key="2">
    <source>
        <dbReference type="EMBL" id="KAK0640216.1"/>
    </source>
</evidence>
<keyword evidence="3" id="KW-1185">Reference proteome</keyword>
<feature type="transmembrane region" description="Helical" evidence="1">
    <location>
        <begin position="67"/>
        <end position="85"/>
    </location>
</feature>
<evidence type="ECO:0000256" key="1">
    <source>
        <dbReference type="SAM" id="Phobius"/>
    </source>
</evidence>
<dbReference type="AlphaFoldDB" id="A0AA39XU14"/>
<protein>
    <submittedName>
        <fullName evidence="2">Uncharacterized protein</fullName>
    </submittedName>
</protein>
<keyword evidence="1" id="KW-1133">Transmembrane helix</keyword>
<comment type="caution">
    <text evidence="2">The sequence shown here is derived from an EMBL/GenBank/DDBJ whole genome shotgun (WGS) entry which is preliminary data.</text>
</comment>
<keyword evidence="1" id="KW-0472">Membrane</keyword>
<feature type="transmembrane region" description="Helical" evidence="1">
    <location>
        <begin position="25"/>
        <end position="46"/>
    </location>
</feature>
<proteinExistence type="predicted"/>
<reference evidence="2" key="1">
    <citation type="submission" date="2023-06" db="EMBL/GenBank/DDBJ databases">
        <title>Multi-omics analyses reveal the molecular pathogenesis toolkit of Lasiodiplodia hormozganensis, a cross-kingdom pathogen.</title>
        <authorList>
            <person name="Felix C."/>
            <person name="Meneses R."/>
            <person name="Goncalves M.F.M."/>
            <person name="Tilleman L."/>
            <person name="Duarte A.S."/>
            <person name="Jorrin-Novo J.V."/>
            <person name="Van De Peer Y."/>
            <person name="Deforce D."/>
            <person name="Van Nieuwerburgh F."/>
            <person name="Esteves A.C."/>
            <person name="Alves A."/>
        </authorList>
    </citation>
    <scope>NUCLEOTIDE SEQUENCE</scope>
    <source>
        <strain evidence="2">CBS 339.90</strain>
    </source>
</reference>
<dbReference type="EMBL" id="JAUJDW010000086">
    <property type="protein sequence ID" value="KAK0640216.1"/>
    <property type="molecule type" value="Genomic_DNA"/>
</dbReference>
<keyword evidence="1" id="KW-0812">Transmembrane</keyword>